<dbReference type="GO" id="GO:0006260">
    <property type="term" value="P:DNA replication"/>
    <property type="evidence" value="ECO:0007669"/>
    <property type="project" value="UniProtKB-KW"/>
</dbReference>
<dbReference type="SUPFAM" id="SSF52113">
    <property type="entry name" value="BRCT domain"/>
    <property type="match status" value="1"/>
</dbReference>
<dbReference type="Gene3D" id="1.20.272.10">
    <property type="match status" value="1"/>
</dbReference>
<keyword evidence="4" id="KW-0597">Phosphoprotein</keyword>
<dbReference type="InterPro" id="IPR013725">
    <property type="entry name" value="DNA_replication_fac_RFC1_C"/>
</dbReference>
<dbReference type="GO" id="GO:0005663">
    <property type="term" value="C:DNA replication factor C complex"/>
    <property type="evidence" value="ECO:0007669"/>
    <property type="project" value="InterPro"/>
</dbReference>
<dbReference type="GO" id="GO:0003689">
    <property type="term" value="F:DNA clamp loader activity"/>
    <property type="evidence" value="ECO:0007669"/>
    <property type="project" value="UniProtKB-UniRule"/>
</dbReference>
<proteinExistence type="inferred from homology"/>
<dbReference type="GO" id="GO:0005524">
    <property type="term" value="F:ATP binding"/>
    <property type="evidence" value="ECO:0007669"/>
    <property type="project" value="UniProtKB-UniRule"/>
</dbReference>
<dbReference type="InterPro" id="IPR001357">
    <property type="entry name" value="BRCT_dom"/>
</dbReference>
<dbReference type="FunFam" id="3.40.50.10190:FF:000001">
    <property type="entry name" value="Replication factor C subunit 1"/>
    <property type="match status" value="1"/>
</dbReference>
<dbReference type="GO" id="GO:0003677">
    <property type="term" value="F:DNA binding"/>
    <property type="evidence" value="ECO:0007669"/>
    <property type="project" value="UniProtKB-KW"/>
</dbReference>
<reference evidence="15 16" key="1">
    <citation type="journal article" date="2019" name="Commun. Biol.">
        <title>The bagworm genome reveals a unique fibroin gene that provides high tensile strength.</title>
        <authorList>
            <person name="Kono N."/>
            <person name="Nakamura H."/>
            <person name="Ohtoshi R."/>
            <person name="Tomita M."/>
            <person name="Numata K."/>
            <person name="Arakawa K."/>
        </authorList>
    </citation>
    <scope>NUCLEOTIDE SEQUENCE [LARGE SCALE GENOMIC DNA]</scope>
</reference>
<dbReference type="PIRSF" id="PIRSF036578">
    <property type="entry name" value="RFC1"/>
    <property type="match status" value="1"/>
</dbReference>
<dbReference type="PANTHER" id="PTHR23389:SF6">
    <property type="entry name" value="REPLICATION FACTOR C SUBUNIT 1"/>
    <property type="match status" value="1"/>
</dbReference>
<dbReference type="Gene3D" id="3.40.50.10190">
    <property type="entry name" value="BRCT domain"/>
    <property type="match status" value="1"/>
</dbReference>
<keyword evidence="9 12" id="KW-0539">Nucleus</keyword>
<feature type="region of interest" description="Disordered" evidence="13">
    <location>
        <begin position="387"/>
        <end position="419"/>
    </location>
</feature>
<dbReference type="CDD" id="cd00009">
    <property type="entry name" value="AAA"/>
    <property type="match status" value="1"/>
</dbReference>
<dbReference type="Pfam" id="PF08519">
    <property type="entry name" value="RFC1"/>
    <property type="match status" value="1"/>
</dbReference>
<comment type="subunit">
    <text evidence="11">Large subunit of the RFC complex, an heteropentameric complex consisting of RFC1 and four small subunits RFC2, RFC3, RFC4 and RFC5; the RFC complex interacts with PCNA and the interaction involves RFC1.</text>
</comment>
<dbReference type="PROSITE" id="PS50172">
    <property type="entry name" value="BRCT"/>
    <property type="match status" value="1"/>
</dbReference>
<dbReference type="STRING" id="151549.A0A4C1TY12"/>
<feature type="compositionally biased region" description="Acidic residues" evidence="13">
    <location>
        <begin position="984"/>
        <end position="1007"/>
    </location>
</feature>
<dbReference type="InterPro" id="IPR047854">
    <property type="entry name" value="RFC_lid"/>
</dbReference>
<keyword evidence="5 12" id="KW-0235">DNA replication</keyword>
<evidence type="ECO:0000256" key="3">
    <source>
        <dbReference type="ARBA" id="ARBA00020401"/>
    </source>
</evidence>
<evidence type="ECO:0000259" key="14">
    <source>
        <dbReference type="PROSITE" id="PS50172"/>
    </source>
</evidence>
<evidence type="ECO:0000256" key="11">
    <source>
        <dbReference type="ARBA" id="ARBA00064311"/>
    </source>
</evidence>
<name>A0A4C1TY12_EUMVA</name>
<keyword evidence="16" id="KW-1185">Reference proteome</keyword>
<dbReference type="CDD" id="cd18140">
    <property type="entry name" value="HLD_clamp_RFC"/>
    <property type="match status" value="1"/>
</dbReference>
<dbReference type="InterPro" id="IPR008921">
    <property type="entry name" value="DNA_pol3_clamp-load_cplx_C"/>
</dbReference>
<feature type="compositionally biased region" description="Basic and acidic residues" evidence="13">
    <location>
        <begin position="398"/>
        <end position="419"/>
    </location>
</feature>
<dbReference type="Proteomes" id="UP000299102">
    <property type="component" value="Unassembled WGS sequence"/>
</dbReference>
<evidence type="ECO:0000256" key="13">
    <source>
        <dbReference type="SAM" id="MobiDB-lite"/>
    </source>
</evidence>
<dbReference type="Pfam" id="PF00004">
    <property type="entry name" value="AAA"/>
    <property type="match status" value="1"/>
</dbReference>
<comment type="similarity">
    <text evidence="2 12">Belongs to the activator 1 large subunit family.</text>
</comment>
<dbReference type="InterPro" id="IPR003959">
    <property type="entry name" value="ATPase_AAA_core"/>
</dbReference>
<evidence type="ECO:0000313" key="15">
    <source>
        <dbReference type="EMBL" id="GBP18496.1"/>
    </source>
</evidence>
<keyword evidence="7 12" id="KW-0067">ATP-binding</keyword>
<feature type="region of interest" description="Disordered" evidence="13">
    <location>
        <begin position="971"/>
        <end position="1008"/>
    </location>
</feature>
<evidence type="ECO:0000256" key="2">
    <source>
        <dbReference type="ARBA" id="ARBA00006116"/>
    </source>
</evidence>
<evidence type="ECO:0000256" key="8">
    <source>
        <dbReference type="ARBA" id="ARBA00023125"/>
    </source>
</evidence>
<evidence type="ECO:0000256" key="7">
    <source>
        <dbReference type="ARBA" id="ARBA00022840"/>
    </source>
</evidence>
<feature type="compositionally biased region" description="Basic and acidic residues" evidence="13">
    <location>
        <begin position="63"/>
        <end position="76"/>
    </location>
</feature>
<dbReference type="GO" id="GO:0006281">
    <property type="term" value="P:DNA repair"/>
    <property type="evidence" value="ECO:0007669"/>
    <property type="project" value="InterPro"/>
</dbReference>
<dbReference type="PANTHER" id="PTHR23389">
    <property type="entry name" value="CHROMOSOME TRANSMISSION FIDELITY FACTOR 18"/>
    <property type="match status" value="1"/>
</dbReference>
<dbReference type="SMART" id="SM00382">
    <property type="entry name" value="AAA"/>
    <property type="match status" value="1"/>
</dbReference>
<keyword evidence="6 12" id="KW-0547">Nucleotide-binding</keyword>
<feature type="compositionally biased region" description="Polar residues" evidence="13">
    <location>
        <begin position="177"/>
        <end position="197"/>
    </location>
</feature>
<evidence type="ECO:0000256" key="1">
    <source>
        <dbReference type="ARBA" id="ARBA00004123"/>
    </source>
</evidence>
<evidence type="ECO:0000256" key="10">
    <source>
        <dbReference type="ARBA" id="ARBA00054501"/>
    </source>
</evidence>
<evidence type="ECO:0000256" key="9">
    <source>
        <dbReference type="ARBA" id="ARBA00023242"/>
    </source>
</evidence>
<dbReference type="EMBL" id="BGZK01000098">
    <property type="protein sequence ID" value="GBP18496.1"/>
    <property type="molecule type" value="Genomic_DNA"/>
</dbReference>
<dbReference type="SUPFAM" id="SSF52540">
    <property type="entry name" value="P-loop containing nucleoside triphosphate hydrolases"/>
    <property type="match status" value="1"/>
</dbReference>
<keyword evidence="8" id="KW-0238">DNA-binding</keyword>
<dbReference type="GO" id="GO:0005634">
    <property type="term" value="C:nucleus"/>
    <property type="evidence" value="ECO:0007669"/>
    <property type="project" value="UniProtKB-SubCell"/>
</dbReference>
<feature type="domain" description="BRCT" evidence="14">
    <location>
        <begin position="292"/>
        <end position="371"/>
    </location>
</feature>
<dbReference type="Pfam" id="PF25361">
    <property type="entry name" value="AAA_lid_RFC1"/>
    <property type="match status" value="1"/>
</dbReference>
<evidence type="ECO:0000256" key="12">
    <source>
        <dbReference type="PIRNR" id="PIRNR036578"/>
    </source>
</evidence>
<comment type="caution">
    <text evidence="15">The sequence shown here is derived from an EMBL/GenBank/DDBJ whole genome shotgun (WGS) entry which is preliminary data.</text>
</comment>
<comment type="function">
    <text evidence="10">Subunit of the replication factor C (RFC) complex which acts during elongation of primed DNA templates by DNA polymerases delta and epsilon, and is necessary for ATP-dependent loading of proliferating cell nuclear antigen (PCNA) onto primed DNA. This subunit binds to the primer-template junction. Binds the PO-B transcription element as well as other GA rich DNA sequences. Can bind single- or double-stranded DNA.</text>
</comment>
<dbReference type="OrthoDB" id="446168at2759"/>
<feature type="compositionally biased region" description="Polar residues" evidence="13">
    <location>
        <begin position="228"/>
        <end position="239"/>
    </location>
</feature>
<dbReference type="InterPro" id="IPR012178">
    <property type="entry name" value="RFC1"/>
</dbReference>
<comment type="subcellular location">
    <subcellularLocation>
        <location evidence="1 12">Nucleus</location>
    </subcellularLocation>
</comment>
<dbReference type="Gene3D" id="1.10.8.60">
    <property type="match status" value="1"/>
</dbReference>
<dbReference type="Gene3D" id="3.40.50.300">
    <property type="entry name" value="P-loop containing nucleotide triphosphate hydrolases"/>
    <property type="match status" value="1"/>
</dbReference>
<evidence type="ECO:0000256" key="5">
    <source>
        <dbReference type="ARBA" id="ARBA00022705"/>
    </source>
</evidence>
<evidence type="ECO:0000256" key="4">
    <source>
        <dbReference type="ARBA" id="ARBA00022553"/>
    </source>
</evidence>
<evidence type="ECO:0000313" key="16">
    <source>
        <dbReference type="Proteomes" id="UP000299102"/>
    </source>
</evidence>
<evidence type="ECO:0000256" key="6">
    <source>
        <dbReference type="ARBA" id="ARBA00022741"/>
    </source>
</evidence>
<feature type="region of interest" description="Disordered" evidence="13">
    <location>
        <begin position="177"/>
        <end position="262"/>
    </location>
</feature>
<feature type="compositionally biased region" description="Basic residues" evidence="13">
    <location>
        <begin position="45"/>
        <end position="55"/>
    </location>
</feature>
<feature type="compositionally biased region" description="Basic and acidic residues" evidence="13">
    <location>
        <begin position="198"/>
        <end position="226"/>
    </location>
</feature>
<dbReference type="Pfam" id="PF00533">
    <property type="entry name" value="BRCT"/>
    <property type="match status" value="1"/>
</dbReference>
<dbReference type="InterPro" id="IPR003593">
    <property type="entry name" value="AAA+_ATPase"/>
</dbReference>
<organism evidence="15 16">
    <name type="scientific">Eumeta variegata</name>
    <name type="common">Bagworm moth</name>
    <name type="synonym">Eumeta japonica</name>
    <dbReference type="NCBI Taxonomy" id="151549"/>
    <lineage>
        <taxon>Eukaryota</taxon>
        <taxon>Metazoa</taxon>
        <taxon>Ecdysozoa</taxon>
        <taxon>Arthropoda</taxon>
        <taxon>Hexapoda</taxon>
        <taxon>Insecta</taxon>
        <taxon>Pterygota</taxon>
        <taxon>Neoptera</taxon>
        <taxon>Endopterygota</taxon>
        <taxon>Lepidoptera</taxon>
        <taxon>Glossata</taxon>
        <taxon>Ditrysia</taxon>
        <taxon>Tineoidea</taxon>
        <taxon>Psychidae</taxon>
        <taxon>Oiketicinae</taxon>
        <taxon>Eumeta</taxon>
    </lineage>
</organism>
<dbReference type="FunFam" id="1.20.272.10:FF:000005">
    <property type="entry name" value="Replication factor C subunit 1"/>
    <property type="match status" value="1"/>
</dbReference>
<dbReference type="SMART" id="SM00292">
    <property type="entry name" value="BRCT"/>
    <property type="match status" value="1"/>
</dbReference>
<sequence>MTNIDHNIRIVDIRSFFKVQSKPKTQPVILHDDEIIPESPEIQITKKKRESRKRRILDDSSDEEKFHRKSNEDKKKINSQNNKNQSHKEVKKPMKEVKAVEILGTTPVKRTEPIVKKNKKPSKTEIGIHSDEEFEKSLLELDNAETTTDIEKIKNGSCFTQNDQKLKDDTSVALTKDSSVTSEGTNLSVKLNESSESVNKEERIKHEKNERKRDFSEFIHHTEDVSAQKLTVQNNQDTPNKNKKRKMEKSLNESVLSDEERHEKKRMSAILYQNYLHRSGPKHLGSKVIPEGTPTCLKDCAILLTGVLDSFERDEIVAAITKYGGTVKNSVSKKVTHVLVGEDAGPAKISKAKELGIKIINEDDFLKLIQELSKGVSENIDNGLETKIQSTKKKKTPKKNEDKKVHKMDATRHTKQEKGITSDKLKNFEKKIQNNFYNQKKSEKLDNTEKIPERISSSSSMNSNNEDPVVPPLAINGHSDSLQLMWVDKYKPQTIKQIIGQHGDASNAKKLSNWLMRWYINRKEKIPKPSPWSKNDDGAYYKAALLSGPPGVGKTTTVMLVCKELGFDMVEFNASDTRNKTLIREQIAELLTTTSLSGYAKGNTGKKAITKKHVLVMDEVDGMAGNEDRGGLQELISLIKITAVPIICMCNDRNSQKMRTLVNYCYDLKFSRPRVDQIKSAMMSVCFKEGIKIHPDALTQLILAANQDVRQTLNMLSMWSVNKKHFESDQIKKDVDSAKKDIKVGPWEAVRKVFTEEEHKKMSLNDKSDLFFYDYSLAPLFVQENYLHVMPHCSKNEILKRVSVAADSISMGDLVENRIRSKGSWNLLPMQAMYSSVIPGHAMCGHVAGQIQFPSWLGKNSRANKLTRLVQEIHAHTRLSTSGSKSSIFLDYSKHLRDAIVTPLIKDKLDGIPKSLEVLQSYHLLRDDLDSLNEIATWPGQRDPMILVDSKVKAAMTRTYNKEASALPYAPGSVKRSRGKVDAESGDLLEDNIEQEDENSSDSDPENDMLIKCNEQLTLTFGDEPPSKTTDHSFSEFNCGWSMDANELKEGHPKPVVPQNIEAVRHLIMQNLPVTYCEIKPSLGISTTSIHKILHENLAVKKSMLDSA</sequence>
<feature type="region of interest" description="Disordered" evidence="13">
    <location>
        <begin position="43"/>
        <end position="94"/>
    </location>
</feature>
<dbReference type="FunFam" id="1.10.8.60:FF:000021">
    <property type="entry name" value="Replication factor C subunit 1"/>
    <property type="match status" value="1"/>
</dbReference>
<dbReference type="FunFam" id="3.40.50.300:FF:000395">
    <property type="entry name" value="Replication factor C subunit 1"/>
    <property type="match status" value="1"/>
</dbReference>
<dbReference type="InterPro" id="IPR036420">
    <property type="entry name" value="BRCT_dom_sf"/>
</dbReference>
<protein>
    <recommendedName>
        <fullName evidence="3 12">Replication factor C subunit 1</fullName>
    </recommendedName>
</protein>
<dbReference type="AlphaFoldDB" id="A0A4C1TY12"/>
<dbReference type="InterPro" id="IPR027417">
    <property type="entry name" value="P-loop_NTPase"/>
</dbReference>
<dbReference type="SUPFAM" id="SSF48019">
    <property type="entry name" value="post-AAA+ oligomerization domain-like"/>
    <property type="match status" value="1"/>
</dbReference>
<accession>A0A4C1TY12</accession>
<dbReference type="GO" id="GO:0016887">
    <property type="term" value="F:ATP hydrolysis activity"/>
    <property type="evidence" value="ECO:0007669"/>
    <property type="project" value="InterPro"/>
</dbReference>
<gene>
    <name evidence="15" type="primary">Gnf1</name>
    <name evidence="15" type="ORF">EVAR_12957_1</name>
</gene>